<feature type="domain" description="C2" evidence="8">
    <location>
        <begin position="769"/>
        <end position="891"/>
    </location>
</feature>
<feature type="coiled-coil region" evidence="6">
    <location>
        <begin position="68"/>
        <end position="139"/>
    </location>
</feature>
<organism evidence="9 10">
    <name type="scientific">Chloroceryle aenea</name>
    <name type="common">American pygmy kingfisher</name>
    <dbReference type="NCBI Taxonomy" id="176938"/>
    <lineage>
        <taxon>Eukaryota</taxon>
        <taxon>Metazoa</taxon>
        <taxon>Chordata</taxon>
        <taxon>Craniata</taxon>
        <taxon>Vertebrata</taxon>
        <taxon>Euteleostomi</taxon>
        <taxon>Archelosauria</taxon>
        <taxon>Archosauria</taxon>
        <taxon>Dinosauria</taxon>
        <taxon>Saurischia</taxon>
        <taxon>Theropoda</taxon>
        <taxon>Coelurosauria</taxon>
        <taxon>Aves</taxon>
        <taxon>Neognathae</taxon>
        <taxon>Neoaves</taxon>
        <taxon>Telluraves</taxon>
        <taxon>Coraciimorphae</taxon>
        <taxon>Coraciiformes</taxon>
        <taxon>Cerylidae</taxon>
        <taxon>Chloroceryle</taxon>
    </lineage>
</organism>
<evidence type="ECO:0000256" key="5">
    <source>
        <dbReference type="ARBA" id="ARBA00023273"/>
    </source>
</evidence>
<reference evidence="9 10" key="1">
    <citation type="submission" date="2019-09" db="EMBL/GenBank/DDBJ databases">
        <title>Bird 10,000 Genomes (B10K) Project - Family phase.</title>
        <authorList>
            <person name="Zhang G."/>
        </authorList>
    </citation>
    <scope>NUCLEOTIDE SEQUENCE [LARGE SCALE GENOMIC DNA]</scope>
    <source>
        <strain evidence="9">B10K-DU-001-61</strain>
        <tissue evidence="9">Muscle</tissue>
    </source>
</reference>
<dbReference type="GO" id="GO:0005856">
    <property type="term" value="C:cytoskeleton"/>
    <property type="evidence" value="ECO:0007669"/>
    <property type="project" value="UniProtKB-ARBA"/>
</dbReference>
<feature type="region of interest" description="Disordered" evidence="7">
    <location>
        <begin position="943"/>
        <end position="981"/>
    </location>
</feature>
<name>A0A7K9UA40_9AVES</name>
<gene>
    <name evidence="9" type="primary">Rpgrip1l</name>
    <name evidence="9" type="ORF">CHLAEN_R05182</name>
</gene>
<dbReference type="AlphaFoldDB" id="A0A7K9UA40"/>
<keyword evidence="5" id="KW-0966">Cell projection</keyword>
<feature type="coiled-coil region" evidence="6">
    <location>
        <begin position="479"/>
        <end position="548"/>
    </location>
</feature>
<dbReference type="PANTHER" id="PTHR14240">
    <property type="entry name" value="RETINITIS PIGMENTOSA GTPASE REGULATOR-INTERACTING PROTEIN"/>
    <property type="match status" value="1"/>
</dbReference>
<evidence type="ECO:0000256" key="4">
    <source>
        <dbReference type="ARBA" id="ARBA00023069"/>
    </source>
</evidence>
<dbReference type="OrthoDB" id="2133912at2759"/>
<dbReference type="InterPro" id="IPR035892">
    <property type="entry name" value="C2_domain_sf"/>
</dbReference>
<dbReference type="Pfam" id="PF11618">
    <property type="entry name" value="C2-C2_1"/>
    <property type="match status" value="1"/>
</dbReference>
<dbReference type="GO" id="GO:0031870">
    <property type="term" value="F:thromboxane A2 receptor binding"/>
    <property type="evidence" value="ECO:0007669"/>
    <property type="project" value="TreeGrafter"/>
</dbReference>
<dbReference type="InterPro" id="IPR031139">
    <property type="entry name" value="RPGRIP1_fam"/>
</dbReference>
<feature type="coiled-coil region" evidence="6">
    <location>
        <begin position="207"/>
        <end position="255"/>
    </location>
</feature>
<evidence type="ECO:0000256" key="1">
    <source>
        <dbReference type="ARBA" id="ARBA00004138"/>
    </source>
</evidence>
<proteinExistence type="inferred from homology"/>
<sequence>MSVPADETVGDLPVRDVGLTLSGIGGLQESSTTQNVKARQAVSRISREELEDRFLRLRDESILLKQHANKQEEKIKRMATKLIRLVNDKKRSEQVGGGPKRLGQAVELEEMIEHLQERVRELEKQNESLRSKLISAKQQLQIQGHKPCPFSYVQSRVDTGLRKVSEAAGVPEHAKKGLRLQDLEVRSPNLVLPVYGQSLLEDPRAEIRNLDTVIESQRQHIEELEHARDILVSQLTRKEKEIEESILRLKEQETTSQRLNIRDNVEMIKVRKQLVEKSNALSAIEGKYLQLQENQKNLKTSHDALIAKSDELNLQLKEEQLKCFRLQKELQSVTASNRRTEELRERINDLEKEKELLKENYDKLYNSVFSMTHEQQWKLKEQQLKLQIAELETAIKSDLADKNEILDKIKVERDQKEKLMQENRDLQLCYQEQKQQLDELKNHVKFLTKGNDIDAAELSEALLLIKVRKQQQNGDLTFLEKGDDAHKDLERSMRELQLTHAETVQELEKTRDMLIVQHKINKGYQTEVEAVTQKMESLQKDYDLKLEQYVHLLDIRAARIRKLEAQLSDVVYGTKAHKSRPEVLSGDKVDEFDETLHLERGENLFEIHISNVIFSSGAMQSFGDCEPATFCTYAFYDFELQTTPVVYGHTPKYDFTSQYLVQADDCFLHYVQQNSITLELHHAYGTDYQTVAACELKFHEVLENNGKIYSTARLIGIQGDIQNYGTVEYWVRLRVPMDQAIRLYRERSRALGHITSNFREREQPSQQQILGTAQVSTSTDGNLNELHITIKCCNNLQSRKKHLQPNPYVVYKFFDFADHDTPIIPSSNNPQIDDHMCFQVPMNADLDRYLKSESLTFYVFDDDETEEGAYIGKANVPLISLAHDRSISGTFELTDAQRCATGTITAELKWKFVYLPPSGSTVAADLVNYIENEKSMVTKLPAEGKMQTPAPSPSFTSTVTKPTPKPRQRAAQADKKVSFQDPSTIQVAASVVETNMELAQKMNPPRVPSSSEHVVHDAQQARLADDKVKEMAEEIPEEKEDVSHLSEGQLADQSSVTSVDETEITEELEPEDQDDRQENDATESVITDSDDCIVSSPVSKNIKKATEKIRIEIISLGLSESQIASDETIQQLFVEYRLSNFLAEETPLSLPKPTSGQRIHYNYSSVIHVDKANNPARREYLKSMLLEPDVHTDRYLLVL</sequence>
<dbReference type="InterPro" id="IPR021656">
    <property type="entry name" value="C2-C2_1"/>
</dbReference>
<evidence type="ECO:0000256" key="6">
    <source>
        <dbReference type="SAM" id="Coils"/>
    </source>
</evidence>
<feature type="coiled-coil region" evidence="6">
    <location>
        <begin position="302"/>
        <end position="450"/>
    </location>
</feature>
<feature type="compositionally biased region" description="Basic and acidic residues" evidence="7">
    <location>
        <begin position="1023"/>
        <end position="1032"/>
    </location>
</feature>
<comment type="similarity">
    <text evidence="2">Belongs to the RPGRIP1 family.</text>
</comment>
<feature type="compositionally biased region" description="Acidic residues" evidence="7">
    <location>
        <begin position="1060"/>
        <end position="1081"/>
    </location>
</feature>
<dbReference type="SUPFAM" id="SSF49562">
    <property type="entry name" value="C2 domain (Calcium/lipid-binding domain, CaLB)"/>
    <property type="match status" value="2"/>
</dbReference>
<dbReference type="GO" id="GO:1905515">
    <property type="term" value="P:non-motile cilium assembly"/>
    <property type="evidence" value="ECO:0007669"/>
    <property type="project" value="TreeGrafter"/>
</dbReference>
<dbReference type="FunFam" id="2.60.40.150:FF:000075">
    <property type="entry name" value="protein fantom isoform X1"/>
    <property type="match status" value="1"/>
</dbReference>
<protein>
    <submittedName>
        <fullName evidence="9">FTM protein</fullName>
    </submittedName>
</protein>
<keyword evidence="10" id="KW-1185">Reference proteome</keyword>
<keyword evidence="4" id="KW-0969">Cilium</keyword>
<evidence type="ECO:0000313" key="10">
    <source>
        <dbReference type="Proteomes" id="UP000579406"/>
    </source>
</evidence>
<evidence type="ECO:0000256" key="2">
    <source>
        <dbReference type="ARBA" id="ARBA00006042"/>
    </source>
</evidence>
<dbReference type="GO" id="GO:0032391">
    <property type="term" value="C:photoreceptor connecting cilium"/>
    <property type="evidence" value="ECO:0007669"/>
    <property type="project" value="TreeGrafter"/>
</dbReference>
<evidence type="ECO:0000256" key="7">
    <source>
        <dbReference type="SAM" id="MobiDB-lite"/>
    </source>
</evidence>
<dbReference type="SMART" id="SM00239">
    <property type="entry name" value="C2"/>
    <property type="match status" value="1"/>
</dbReference>
<feature type="region of interest" description="Disordered" evidence="7">
    <location>
        <begin position="1002"/>
        <end position="1090"/>
    </location>
</feature>
<dbReference type="Pfam" id="PF00168">
    <property type="entry name" value="C2"/>
    <property type="match status" value="1"/>
</dbReference>
<evidence type="ECO:0000313" key="9">
    <source>
        <dbReference type="EMBL" id="NXI57398.1"/>
    </source>
</evidence>
<dbReference type="Pfam" id="PF18111">
    <property type="entry name" value="RPGR1_C"/>
    <property type="match status" value="1"/>
</dbReference>
<evidence type="ECO:0000259" key="8">
    <source>
        <dbReference type="PROSITE" id="PS50004"/>
    </source>
</evidence>
<dbReference type="GO" id="GO:0046548">
    <property type="term" value="P:retinal rod cell development"/>
    <property type="evidence" value="ECO:0007669"/>
    <property type="project" value="TreeGrafter"/>
</dbReference>
<dbReference type="Gene3D" id="2.60.40.150">
    <property type="entry name" value="C2 domain"/>
    <property type="match status" value="3"/>
</dbReference>
<dbReference type="InterPro" id="IPR000008">
    <property type="entry name" value="C2_dom"/>
</dbReference>
<comment type="caution">
    <text evidence="9">The sequence shown here is derived from an EMBL/GenBank/DDBJ whole genome shotgun (WGS) entry which is preliminary data.</text>
</comment>
<dbReference type="Proteomes" id="UP000579406">
    <property type="component" value="Unassembled WGS sequence"/>
</dbReference>
<feature type="non-terminal residue" evidence="9">
    <location>
        <position position="1"/>
    </location>
</feature>
<accession>A0A7K9UA40</accession>
<dbReference type="PROSITE" id="PS50004">
    <property type="entry name" value="C2"/>
    <property type="match status" value="1"/>
</dbReference>
<dbReference type="InterPro" id="IPR041091">
    <property type="entry name" value="RPGRIP1_C"/>
</dbReference>
<keyword evidence="3 6" id="KW-0175">Coiled coil</keyword>
<feature type="non-terminal residue" evidence="9">
    <location>
        <position position="1199"/>
    </location>
</feature>
<dbReference type="PANTHER" id="PTHR14240:SF4">
    <property type="entry name" value="PROTEIN FANTOM"/>
    <property type="match status" value="1"/>
</dbReference>
<dbReference type="EMBL" id="VWZY01009597">
    <property type="protein sequence ID" value="NXI57398.1"/>
    <property type="molecule type" value="Genomic_DNA"/>
</dbReference>
<dbReference type="CDD" id="cd00030">
    <property type="entry name" value="C2"/>
    <property type="match status" value="1"/>
</dbReference>
<dbReference type="GO" id="GO:0005737">
    <property type="term" value="C:cytoplasm"/>
    <property type="evidence" value="ECO:0007669"/>
    <property type="project" value="UniProtKB-ARBA"/>
</dbReference>
<dbReference type="FunFam" id="2.60.40.150:FF:000073">
    <property type="entry name" value="protein fantom isoform X1"/>
    <property type="match status" value="1"/>
</dbReference>
<comment type="subcellular location">
    <subcellularLocation>
        <location evidence="1">Cell projection</location>
        <location evidence="1">Cilium</location>
    </subcellularLocation>
</comment>
<evidence type="ECO:0000256" key="3">
    <source>
        <dbReference type="ARBA" id="ARBA00023054"/>
    </source>
</evidence>